<protein>
    <recommendedName>
        <fullName evidence="3">DUF2071 domain-containing protein</fullName>
    </recommendedName>
</protein>
<gene>
    <name evidence="1" type="ORF">WS90_20150</name>
</gene>
<organism evidence="1 2">
    <name type="scientific">Burkholderia cepacia</name>
    <name type="common">Pseudomonas cepacia</name>
    <dbReference type="NCBI Taxonomy" id="292"/>
    <lineage>
        <taxon>Bacteria</taxon>
        <taxon>Pseudomonadati</taxon>
        <taxon>Pseudomonadota</taxon>
        <taxon>Betaproteobacteria</taxon>
        <taxon>Burkholderiales</taxon>
        <taxon>Burkholderiaceae</taxon>
        <taxon>Burkholderia</taxon>
        <taxon>Burkholderia cepacia complex</taxon>
    </lineage>
</organism>
<dbReference type="Pfam" id="PF09844">
    <property type="entry name" value="DUF2071"/>
    <property type="match status" value="1"/>
</dbReference>
<sequence length="288" mass="31116">MPVMRQDNAFVYPSAGPIGRLANRLVASRPLLRTRRALLSRLPFLQLASEVENVVYCTWLVDVAAVAHLVPRGVTLASRDGRTPFTILTYAHRHFGPRIAGPLRRVFPSPLQSNWRLYVTALPGGVPADRTVLFVKNVFDHPLYALGSRLFSDALPSHLAARFTHAVQGGRYRTLLSGGTGSAPDFHCSAAVSNDDTLPAAFAPFFESWRAAVAYLSLQHAAVAHVADCDGLAHASIDLPIDIDAVRPLKPVEPVGGGAFLARIGATGEPLCFVVPDVAFRVLSERVL</sequence>
<dbReference type="InterPro" id="IPR018644">
    <property type="entry name" value="DUF2071"/>
</dbReference>
<evidence type="ECO:0008006" key="3">
    <source>
        <dbReference type="Google" id="ProtNLM"/>
    </source>
</evidence>
<name>A0A103ZEW1_BURCE</name>
<evidence type="ECO:0000313" key="2">
    <source>
        <dbReference type="Proteomes" id="UP000069001"/>
    </source>
</evidence>
<evidence type="ECO:0000313" key="1">
    <source>
        <dbReference type="EMBL" id="KVK78411.1"/>
    </source>
</evidence>
<proteinExistence type="predicted"/>
<dbReference type="RefSeq" id="WP_059730830.1">
    <property type="nucleotide sequence ID" value="NZ_LOYH01000077.1"/>
</dbReference>
<comment type="caution">
    <text evidence="1">The sequence shown here is derived from an EMBL/GenBank/DDBJ whole genome shotgun (WGS) entry which is preliminary data.</text>
</comment>
<dbReference type="Proteomes" id="UP000069001">
    <property type="component" value="Unassembled WGS sequence"/>
</dbReference>
<dbReference type="EMBL" id="LOYH01000077">
    <property type="protein sequence ID" value="KVK78411.1"/>
    <property type="molecule type" value="Genomic_DNA"/>
</dbReference>
<reference evidence="1 2" key="1">
    <citation type="submission" date="2015-11" db="EMBL/GenBank/DDBJ databases">
        <title>Expanding the genomic diversity of Burkholderia species for the development of highly accurate diagnostics.</title>
        <authorList>
            <person name="Sahl J."/>
            <person name="Keim P."/>
            <person name="Wagner D."/>
        </authorList>
    </citation>
    <scope>NUCLEOTIDE SEQUENCE [LARGE SCALE GENOMIC DNA]</scope>
    <source>
        <strain evidence="1 2">MSMB1302</strain>
    </source>
</reference>
<accession>A0A103ZEW1</accession>
<dbReference type="AlphaFoldDB" id="A0A103ZEW1"/>